<evidence type="ECO:0000259" key="2">
    <source>
        <dbReference type="PROSITE" id="PS50076"/>
    </source>
</evidence>
<name>A0A8X8Y9M4_SALSN</name>
<dbReference type="Gene3D" id="1.10.287.110">
    <property type="entry name" value="DnaJ domain"/>
    <property type="match status" value="1"/>
</dbReference>
<accession>A0A8X8Y9M4</accession>
<dbReference type="PANTHER" id="PTHR44743">
    <property type="entry name" value="PUTATIVE, EXPRESSED-RELATED"/>
    <property type="match status" value="1"/>
</dbReference>
<dbReference type="PROSITE" id="PS50076">
    <property type="entry name" value="DNAJ_2"/>
    <property type="match status" value="1"/>
</dbReference>
<dbReference type="PANTHER" id="PTHR44743:SF5">
    <property type="entry name" value="CHAPERONE DNAJ-DOMAIN SUPERFAMILY PROTEIN"/>
    <property type="match status" value="1"/>
</dbReference>
<feature type="domain" description="J" evidence="2">
    <location>
        <begin position="50"/>
        <end position="121"/>
    </location>
</feature>
<comment type="caution">
    <text evidence="3">The sequence shown here is derived from an EMBL/GenBank/DDBJ whole genome shotgun (WGS) entry which is preliminary data.</text>
</comment>
<sequence>MLDNARTKRAKAEGAGIDKLITRGMINALNEHAIAHYFEAMAGEEDKSCDYYAVLELKKECTSAELRHAYKKLALKWHPDRFSASGNSKYLDEAKKKFQTIQQAYSVLSDTNKRFLYDVGVYDCNDDDDNNGMGEFLNEMATMMNQTKSSESGNETLEELQELFDELFESDIKAFVSSSRSDTPPTRSSSSSSASGNEAYGISNKRSLNEMRPGTVGESSRKKNAKIGRR</sequence>
<dbReference type="Pfam" id="PF00226">
    <property type="entry name" value="DnaJ"/>
    <property type="match status" value="1"/>
</dbReference>
<reference evidence="3" key="1">
    <citation type="submission" date="2018-01" db="EMBL/GenBank/DDBJ databases">
        <authorList>
            <person name="Mao J.F."/>
        </authorList>
    </citation>
    <scope>NUCLEOTIDE SEQUENCE</scope>
    <source>
        <strain evidence="3">Huo1</strain>
        <tissue evidence="3">Leaf</tissue>
    </source>
</reference>
<dbReference type="PRINTS" id="PR00625">
    <property type="entry name" value="JDOMAIN"/>
</dbReference>
<dbReference type="Proteomes" id="UP000298416">
    <property type="component" value="Unassembled WGS sequence"/>
</dbReference>
<protein>
    <recommendedName>
        <fullName evidence="2">J domain-containing protein</fullName>
    </recommendedName>
</protein>
<dbReference type="AlphaFoldDB" id="A0A8X8Y9M4"/>
<keyword evidence="4" id="KW-1185">Reference proteome</keyword>
<dbReference type="EMBL" id="PNBA02000004">
    <property type="protein sequence ID" value="KAG6425793.1"/>
    <property type="molecule type" value="Genomic_DNA"/>
</dbReference>
<dbReference type="InterPro" id="IPR036869">
    <property type="entry name" value="J_dom_sf"/>
</dbReference>
<organism evidence="3">
    <name type="scientific">Salvia splendens</name>
    <name type="common">Scarlet sage</name>
    <dbReference type="NCBI Taxonomy" id="180675"/>
    <lineage>
        <taxon>Eukaryota</taxon>
        <taxon>Viridiplantae</taxon>
        <taxon>Streptophyta</taxon>
        <taxon>Embryophyta</taxon>
        <taxon>Tracheophyta</taxon>
        <taxon>Spermatophyta</taxon>
        <taxon>Magnoliopsida</taxon>
        <taxon>eudicotyledons</taxon>
        <taxon>Gunneridae</taxon>
        <taxon>Pentapetalae</taxon>
        <taxon>asterids</taxon>
        <taxon>lamiids</taxon>
        <taxon>Lamiales</taxon>
        <taxon>Lamiaceae</taxon>
        <taxon>Nepetoideae</taxon>
        <taxon>Mentheae</taxon>
        <taxon>Salviinae</taxon>
        <taxon>Salvia</taxon>
        <taxon>Salvia subgen. Calosphace</taxon>
        <taxon>core Calosphace</taxon>
    </lineage>
</organism>
<dbReference type="SMART" id="SM00271">
    <property type="entry name" value="DnaJ"/>
    <property type="match status" value="1"/>
</dbReference>
<dbReference type="SUPFAM" id="SSF46565">
    <property type="entry name" value="Chaperone J-domain"/>
    <property type="match status" value="1"/>
</dbReference>
<evidence type="ECO:0000313" key="4">
    <source>
        <dbReference type="Proteomes" id="UP000298416"/>
    </source>
</evidence>
<feature type="region of interest" description="Disordered" evidence="1">
    <location>
        <begin position="175"/>
        <end position="230"/>
    </location>
</feature>
<dbReference type="InterPro" id="IPR001623">
    <property type="entry name" value="DnaJ_domain"/>
</dbReference>
<feature type="compositionally biased region" description="Low complexity" evidence="1">
    <location>
        <begin position="177"/>
        <end position="195"/>
    </location>
</feature>
<reference evidence="3" key="2">
    <citation type="submission" date="2020-08" db="EMBL/GenBank/DDBJ databases">
        <title>Plant Genome Project.</title>
        <authorList>
            <person name="Zhang R.-G."/>
        </authorList>
    </citation>
    <scope>NUCLEOTIDE SEQUENCE</scope>
    <source>
        <strain evidence="3">Huo1</strain>
        <tissue evidence="3">Leaf</tissue>
    </source>
</reference>
<proteinExistence type="predicted"/>
<gene>
    <name evidence="3" type="ORF">SASPL_109997</name>
</gene>
<evidence type="ECO:0000256" key="1">
    <source>
        <dbReference type="SAM" id="MobiDB-lite"/>
    </source>
</evidence>
<evidence type="ECO:0000313" key="3">
    <source>
        <dbReference type="EMBL" id="KAG6425793.1"/>
    </source>
</evidence>
<dbReference type="CDD" id="cd06257">
    <property type="entry name" value="DnaJ"/>
    <property type="match status" value="1"/>
</dbReference>